<organism evidence="7 8">
    <name type="scientific">Hydrotalea sandarakina</name>
    <dbReference type="NCBI Taxonomy" id="1004304"/>
    <lineage>
        <taxon>Bacteria</taxon>
        <taxon>Pseudomonadati</taxon>
        <taxon>Bacteroidota</taxon>
        <taxon>Chitinophagia</taxon>
        <taxon>Chitinophagales</taxon>
        <taxon>Chitinophagaceae</taxon>
        <taxon>Hydrotalea</taxon>
    </lineage>
</organism>
<comment type="caution">
    <text evidence="7">The sequence shown here is derived from an EMBL/GenBank/DDBJ whole genome shotgun (WGS) entry which is preliminary data.</text>
</comment>
<evidence type="ECO:0000313" key="8">
    <source>
        <dbReference type="Proteomes" id="UP000249720"/>
    </source>
</evidence>
<proteinExistence type="predicted"/>
<dbReference type="PANTHER" id="PTHR36438:SF1">
    <property type="entry name" value="IRON-SULFUR CLUSTER REPAIR PROTEIN YTFE"/>
    <property type="match status" value="1"/>
</dbReference>
<accession>A0A2W7S540</accession>
<dbReference type="EMBL" id="QKZV01000001">
    <property type="protein sequence ID" value="PZX65970.1"/>
    <property type="molecule type" value="Genomic_DNA"/>
</dbReference>
<dbReference type="AlphaFoldDB" id="A0A2W7S540"/>
<dbReference type="RefSeq" id="WP_111293408.1">
    <property type="nucleotide sequence ID" value="NZ_QKZV01000001.1"/>
</dbReference>
<keyword evidence="3" id="KW-0479">Metal-binding</keyword>
<dbReference type="GO" id="GO:0005737">
    <property type="term" value="C:cytoplasm"/>
    <property type="evidence" value="ECO:0007669"/>
    <property type="project" value="UniProtKB-SubCell"/>
</dbReference>
<evidence type="ECO:0000256" key="2">
    <source>
        <dbReference type="ARBA" id="ARBA00022490"/>
    </source>
</evidence>
<reference evidence="7 8" key="1">
    <citation type="submission" date="2018-06" db="EMBL/GenBank/DDBJ databases">
        <title>Genomic Encyclopedia of Archaeal and Bacterial Type Strains, Phase II (KMG-II): from individual species to whole genera.</title>
        <authorList>
            <person name="Goeker M."/>
        </authorList>
    </citation>
    <scope>NUCLEOTIDE SEQUENCE [LARGE SCALE GENOMIC DNA]</scope>
    <source>
        <strain evidence="7 8">DSM 23241</strain>
    </source>
</reference>
<keyword evidence="2" id="KW-0963">Cytoplasm</keyword>
<dbReference type="Pfam" id="PF01814">
    <property type="entry name" value="Hemerythrin"/>
    <property type="match status" value="1"/>
</dbReference>
<dbReference type="InterPro" id="IPR012312">
    <property type="entry name" value="Hemerythrin-like"/>
</dbReference>
<evidence type="ECO:0000256" key="4">
    <source>
        <dbReference type="ARBA" id="ARBA00023004"/>
    </source>
</evidence>
<feature type="domain" description="DUF2249" evidence="6">
    <location>
        <begin position="7"/>
        <end position="75"/>
    </location>
</feature>
<protein>
    <submittedName>
        <fullName evidence="7">Regulator of cell morphogenesis and NO signaling</fullName>
    </submittedName>
</protein>
<feature type="domain" description="Hemerythrin-like" evidence="5">
    <location>
        <begin position="161"/>
        <end position="308"/>
    </location>
</feature>
<dbReference type="GO" id="GO:0046872">
    <property type="term" value="F:metal ion binding"/>
    <property type="evidence" value="ECO:0007669"/>
    <property type="project" value="UniProtKB-KW"/>
</dbReference>
<evidence type="ECO:0000256" key="3">
    <source>
        <dbReference type="ARBA" id="ARBA00022723"/>
    </source>
</evidence>
<dbReference type="Gene3D" id="1.20.120.520">
    <property type="entry name" value="nmb1532 protein domain like"/>
    <property type="match status" value="1"/>
</dbReference>
<dbReference type="NCBIfam" id="TIGR03652">
    <property type="entry name" value="FeS_repair_RIC"/>
    <property type="match status" value="1"/>
</dbReference>
<dbReference type="Proteomes" id="UP000249720">
    <property type="component" value="Unassembled WGS sequence"/>
</dbReference>
<keyword evidence="8" id="KW-1185">Reference proteome</keyword>
<dbReference type="Pfam" id="PF04405">
    <property type="entry name" value="ScdA_N"/>
    <property type="match status" value="1"/>
</dbReference>
<evidence type="ECO:0000313" key="7">
    <source>
        <dbReference type="EMBL" id="PZX65970.1"/>
    </source>
</evidence>
<comment type="subcellular location">
    <subcellularLocation>
        <location evidence="1">Cytoplasm</location>
    </subcellularLocation>
</comment>
<evidence type="ECO:0000259" key="5">
    <source>
        <dbReference type="Pfam" id="PF01814"/>
    </source>
</evidence>
<evidence type="ECO:0000256" key="1">
    <source>
        <dbReference type="ARBA" id="ARBA00004496"/>
    </source>
</evidence>
<dbReference type="InterPro" id="IPR018720">
    <property type="entry name" value="DUF2249"/>
</dbReference>
<gene>
    <name evidence="7" type="ORF">LX80_00466</name>
</gene>
<keyword evidence="4" id="KW-0408">Iron</keyword>
<dbReference type="Pfam" id="PF10006">
    <property type="entry name" value="DUF2249"/>
    <property type="match status" value="1"/>
</dbReference>
<sequence>MSAIPVLNVTILPTQEKHATIFNYFDNLQEGEAFLILNDHNPKIFYEQLLSERGNTFTWEYLEDGPVNWRIRITKKLISYRSNDTVGSIVANDLRKAEVFKKLGIDFCCGGNKTLAEVAAEINISETNLRAALSAVDEHVHKNLFEDYNKWEVDFLVDYIINIHHRYVKEASGIINELARKVTEHHGSNHPELYDFSKRVNLFLIDMLQHMEKEEKVLFPQIKSLVQHEREHKQGNFMKGIIPGAIKMMMQEHEVSGEDLRFFRKLTNNYTLPSDACNSYAYLFKKMEEFENDLYIHIHLENNILFSKALVLEKEV</sequence>
<name>A0A2W7S540_9BACT</name>
<dbReference type="OrthoDB" id="9797132at2"/>
<evidence type="ECO:0000259" key="6">
    <source>
        <dbReference type="Pfam" id="PF10006"/>
    </source>
</evidence>
<dbReference type="InterPro" id="IPR019903">
    <property type="entry name" value="RIC_family"/>
</dbReference>
<dbReference type="PANTHER" id="PTHR36438">
    <property type="entry name" value="IRON-SULFUR CLUSTER REPAIR PROTEIN YTFE"/>
    <property type="match status" value="1"/>
</dbReference>